<comment type="caution">
    <text evidence="1">The sequence shown here is derived from an EMBL/GenBank/DDBJ whole genome shotgun (WGS) entry which is preliminary data.</text>
</comment>
<gene>
    <name evidence="1" type="ORF">Ddye_000637</name>
</gene>
<dbReference type="EMBL" id="JANJYI010000001">
    <property type="protein sequence ID" value="KAK2662063.1"/>
    <property type="molecule type" value="Genomic_DNA"/>
</dbReference>
<organism evidence="1 2">
    <name type="scientific">Dipteronia dyeriana</name>
    <dbReference type="NCBI Taxonomy" id="168575"/>
    <lineage>
        <taxon>Eukaryota</taxon>
        <taxon>Viridiplantae</taxon>
        <taxon>Streptophyta</taxon>
        <taxon>Embryophyta</taxon>
        <taxon>Tracheophyta</taxon>
        <taxon>Spermatophyta</taxon>
        <taxon>Magnoliopsida</taxon>
        <taxon>eudicotyledons</taxon>
        <taxon>Gunneridae</taxon>
        <taxon>Pentapetalae</taxon>
        <taxon>rosids</taxon>
        <taxon>malvids</taxon>
        <taxon>Sapindales</taxon>
        <taxon>Sapindaceae</taxon>
        <taxon>Hippocastanoideae</taxon>
        <taxon>Acereae</taxon>
        <taxon>Dipteronia</taxon>
    </lineage>
</organism>
<proteinExistence type="predicted"/>
<accession>A0AAD9XNF0</accession>
<protein>
    <submittedName>
        <fullName evidence="1">Uncharacterized protein</fullName>
    </submittedName>
</protein>
<name>A0AAD9XNF0_9ROSI</name>
<evidence type="ECO:0000313" key="2">
    <source>
        <dbReference type="Proteomes" id="UP001280121"/>
    </source>
</evidence>
<keyword evidence="2" id="KW-1185">Reference proteome</keyword>
<sequence>MWAARFKCKKAILPINYLGLPLGARPCALSFWKDIIRRCETRLASWKKKFLNKGNRLVLIKSVLSSIPIYYMSIIKMPIGVAHAMEKLQWNFFWGDGLEKRKFHSVDWASIWKSKRGGGALVWGAS</sequence>
<reference evidence="1" key="1">
    <citation type="journal article" date="2023" name="Plant J.">
        <title>Genome sequences and population genomics provide insights into the demographic history, inbreeding, and mutation load of two 'living fossil' tree species of Dipteronia.</title>
        <authorList>
            <person name="Feng Y."/>
            <person name="Comes H.P."/>
            <person name="Chen J."/>
            <person name="Zhu S."/>
            <person name="Lu R."/>
            <person name="Zhang X."/>
            <person name="Li P."/>
            <person name="Qiu J."/>
            <person name="Olsen K.M."/>
            <person name="Qiu Y."/>
        </authorList>
    </citation>
    <scope>NUCLEOTIDE SEQUENCE</scope>
    <source>
        <strain evidence="1">KIB01</strain>
    </source>
</reference>
<dbReference type="Proteomes" id="UP001280121">
    <property type="component" value="Unassembled WGS sequence"/>
</dbReference>
<dbReference type="PANTHER" id="PTHR33116">
    <property type="entry name" value="REVERSE TRANSCRIPTASE ZINC-BINDING DOMAIN-CONTAINING PROTEIN-RELATED-RELATED"/>
    <property type="match status" value="1"/>
</dbReference>
<evidence type="ECO:0000313" key="1">
    <source>
        <dbReference type="EMBL" id="KAK2662063.1"/>
    </source>
</evidence>
<dbReference type="PANTHER" id="PTHR33116:SF78">
    <property type="entry name" value="OS12G0587133 PROTEIN"/>
    <property type="match status" value="1"/>
</dbReference>
<dbReference type="AlphaFoldDB" id="A0AAD9XNF0"/>